<dbReference type="InterPro" id="IPR020057">
    <property type="entry name" value="Ribosomal_bL25_b-dom"/>
</dbReference>
<feature type="domain" description="Large ribosomal subunit protein bL25 L25" evidence="7">
    <location>
        <begin position="6"/>
        <end position="93"/>
    </location>
</feature>
<keyword evidence="10" id="KW-1185">Reference proteome</keyword>
<evidence type="ECO:0000256" key="5">
    <source>
        <dbReference type="HAMAP-Rule" id="MF_01334"/>
    </source>
</evidence>
<keyword evidence="2 5" id="KW-0694">RNA-binding</keyword>
<dbReference type="SUPFAM" id="SSF50715">
    <property type="entry name" value="Ribosomal protein L25-like"/>
    <property type="match status" value="1"/>
</dbReference>
<feature type="region of interest" description="Disordered" evidence="6">
    <location>
        <begin position="195"/>
        <end position="230"/>
    </location>
</feature>
<comment type="caution">
    <text evidence="9">The sequence shown here is derived from an EMBL/GenBank/DDBJ whole genome shotgun (WGS) entry which is preliminary data.</text>
</comment>
<organism evidence="9 10">
    <name type="scientific">Chiayiivirga flava</name>
    <dbReference type="NCBI Taxonomy" id="659595"/>
    <lineage>
        <taxon>Bacteria</taxon>
        <taxon>Pseudomonadati</taxon>
        <taxon>Pseudomonadota</taxon>
        <taxon>Gammaproteobacteria</taxon>
        <taxon>Lysobacterales</taxon>
        <taxon>Lysobacteraceae</taxon>
        <taxon>Chiayiivirga</taxon>
    </lineage>
</organism>
<evidence type="ECO:0000259" key="8">
    <source>
        <dbReference type="Pfam" id="PF14693"/>
    </source>
</evidence>
<dbReference type="InterPro" id="IPR001021">
    <property type="entry name" value="Ribosomal_bL25_long"/>
</dbReference>
<keyword evidence="4 5" id="KW-0687">Ribonucleoprotein</keyword>
<dbReference type="RefSeq" id="WP_183961650.1">
    <property type="nucleotide sequence ID" value="NZ_JACHHP010000005.1"/>
</dbReference>
<dbReference type="PANTHER" id="PTHR33284:SF1">
    <property type="entry name" value="RIBOSOMAL PROTEIN L25_GLN-TRNA SYNTHETASE, ANTI-CODON-BINDING DOMAIN-CONTAINING PROTEIN"/>
    <property type="match status" value="1"/>
</dbReference>
<dbReference type="NCBIfam" id="NF004128">
    <property type="entry name" value="PRK05618.1-2"/>
    <property type="match status" value="1"/>
</dbReference>
<dbReference type="NCBIfam" id="NF004130">
    <property type="entry name" value="PRK05618.1-5"/>
    <property type="match status" value="1"/>
</dbReference>
<dbReference type="InterPro" id="IPR011035">
    <property type="entry name" value="Ribosomal_bL25/Gln-tRNA_synth"/>
</dbReference>
<dbReference type="PANTHER" id="PTHR33284">
    <property type="entry name" value="RIBOSOMAL PROTEIN L25/GLN-TRNA SYNTHETASE, ANTI-CODON-BINDING DOMAIN-CONTAINING PROTEIN"/>
    <property type="match status" value="1"/>
</dbReference>
<feature type="region of interest" description="Disordered" evidence="6">
    <location>
        <begin position="1"/>
        <end position="21"/>
    </location>
</feature>
<dbReference type="EMBL" id="JACHHP010000005">
    <property type="protein sequence ID" value="MBB5209097.1"/>
    <property type="molecule type" value="Genomic_DNA"/>
</dbReference>
<keyword evidence="3 5" id="KW-0689">Ribosomal protein</keyword>
<evidence type="ECO:0000313" key="9">
    <source>
        <dbReference type="EMBL" id="MBB5209097.1"/>
    </source>
</evidence>
<gene>
    <name evidence="5" type="primary">rplY</name>
    <name evidence="5" type="synonym">ctc</name>
    <name evidence="9" type="ORF">HNQ52_002660</name>
</gene>
<dbReference type="HAMAP" id="MF_01334">
    <property type="entry name" value="Ribosomal_bL25_CTC"/>
    <property type="match status" value="1"/>
</dbReference>
<feature type="compositionally biased region" description="Low complexity" evidence="6">
    <location>
        <begin position="202"/>
        <end position="230"/>
    </location>
</feature>
<evidence type="ECO:0000256" key="3">
    <source>
        <dbReference type="ARBA" id="ARBA00022980"/>
    </source>
</evidence>
<proteinExistence type="inferred from homology"/>
<dbReference type="NCBIfam" id="TIGR00731">
    <property type="entry name" value="bL25_bact_ctc"/>
    <property type="match status" value="1"/>
</dbReference>
<dbReference type="Pfam" id="PF01386">
    <property type="entry name" value="Ribosomal_L25p"/>
    <property type="match status" value="1"/>
</dbReference>
<dbReference type="GO" id="GO:0006412">
    <property type="term" value="P:translation"/>
    <property type="evidence" value="ECO:0007669"/>
    <property type="project" value="UniProtKB-UniRule"/>
</dbReference>
<sequence length="230" mass="25354">MATHEIKVARRDDQGKGASRRLRRQDKVPAVVYGGDLGPVSIELEHNDVWLASQHEWFYAAILDLSLNGDVQKVLLRDMQRHPAKPRIMHLDFQRVNENQALRVSVPLHFLNQDTSPAGKTSGVVVMHELNEVEISCLPKDLPEFIEVDLAQIKEGDVIHLSELKLPKGVEIPALNFGKEHDIAVVIARQIKEEEEPEAEVAAEVPATKQPAPKAAPGAAAPAAKPAPKK</sequence>
<dbReference type="GO" id="GO:0022625">
    <property type="term" value="C:cytosolic large ribosomal subunit"/>
    <property type="evidence" value="ECO:0007669"/>
    <property type="project" value="TreeGrafter"/>
</dbReference>
<feature type="compositionally biased region" description="Basic and acidic residues" evidence="6">
    <location>
        <begin position="1"/>
        <end position="15"/>
    </location>
</feature>
<comment type="function">
    <text evidence="5">This is one of the proteins that binds to the 5S RNA in the ribosome where it forms part of the central protuberance.</text>
</comment>
<dbReference type="HAMAP" id="MF_01336">
    <property type="entry name" value="Ribosomal_bL25"/>
    <property type="match status" value="1"/>
</dbReference>
<feature type="domain" description="Large ribosomal subunit protein bL25 beta" evidence="8">
    <location>
        <begin position="102"/>
        <end position="175"/>
    </location>
</feature>
<accession>A0A7W8D7N3</accession>
<dbReference type="Gene3D" id="2.170.120.20">
    <property type="entry name" value="Ribosomal protein L25, beta domain"/>
    <property type="match status" value="1"/>
</dbReference>
<evidence type="ECO:0000256" key="1">
    <source>
        <dbReference type="ARBA" id="ARBA00022730"/>
    </source>
</evidence>
<evidence type="ECO:0000256" key="6">
    <source>
        <dbReference type="SAM" id="MobiDB-lite"/>
    </source>
</evidence>
<dbReference type="FunFam" id="2.40.240.10:FF:000002">
    <property type="entry name" value="50S ribosomal protein L25"/>
    <property type="match status" value="1"/>
</dbReference>
<dbReference type="GO" id="GO:0003735">
    <property type="term" value="F:structural constituent of ribosome"/>
    <property type="evidence" value="ECO:0007669"/>
    <property type="project" value="InterPro"/>
</dbReference>
<dbReference type="Gene3D" id="2.40.240.10">
    <property type="entry name" value="Ribosomal Protein L25, Chain P"/>
    <property type="match status" value="1"/>
</dbReference>
<evidence type="ECO:0000313" key="10">
    <source>
        <dbReference type="Proteomes" id="UP000521199"/>
    </source>
</evidence>
<keyword evidence="1 5" id="KW-0699">rRNA-binding</keyword>
<evidence type="ECO:0000256" key="2">
    <source>
        <dbReference type="ARBA" id="ARBA00022884"/>
    </source>
</evidence>
<dbReference type="AlphaFoldDB" id="A0A7W8D7N3"/>
<dbReference type="InterPro" id="IPR020055">
    <property type="entry name" value="Ribosomal_bL25_short"/>
</dbReference>
<comment type="similarity">
    <text evidence="5">Belongs to the bacterial ribosomal protein bL25 family. CTC subfamily.</text>
</comment>
<dbReference type="Pfam" id="PF14693">
    <property type="entry name" value="Ribosomal_TL5_C"/>
    <property type="match status" value="1"/>
</dbReference>
<dbReference type="InterPro" id="IPR029751">
    <property type="entry name" value="Ribosomal_L25_dom"/>
</dbReference>
<comment type="subunit">
    <text evidence="5">Part of the 50S ribosomal subunit; part of the 5S rRNA/L5/L18/L25 subcomplex. Contacts the 5S rRNA. Binds to the 5S rRNA independently of L5 and L18.</text>
</comment>
<dbReference type="CDD" id="cd00495">
    <property type="entry name" value="Ribosomal_L25_TL5_CTC"/>
    <property type="match status" value="1"/>
</dbReference>
<evidence type="ECO:0000259" key="7">
    <source>
        <dbReference type="Pfam" id="PF01386"/>
    </source>
</evidence>
<name>A0A7W8D7N3_9GAMM</name>
<dbReference type="InterPro" id="IPR037121">
    <property type="entry name" value="Ribosomal_bL25_C"/>
</dbReference>
<reference evidence="9 10" key="1">
    <citation type="submission" date="2020-08" db="EMBL/GenBank/DDBJ databases">
        <title>Genomic Encyclopedia of Type Strains, Phase IV (KMG-IV): sequencing the most valuable type-strain genomes for metagenomic binning, comparative biology and taxonomic classification.</title>
        <authorList>
            <person name="Goeker M."/>
        </authorList>
    </citation>
    <scope>NUCLEOTIDE SEQUENCE [LARGE SCALE GENOMIC DNA]</scope>
    <source>
        <strain evidence="9 10">DSM 24163</strain>
    </source>
</reference>
<evidence type="ECO:0000256" key="4">
    <source>
        <dbReference type="ARBA" id="ARBA00023274"/>
    </source>
</evidence>
<dbReference type="InterPro" id="IPR020056">
    <property type="entry name" value="Rbsml_bL25/Gln-tRNA_synth_N"/>
</dbReference>
<dbReference type="GO" id="GO:0008097">
    <property type="term" value="F:5S rRNA binding"/>
    <property type="evidence" value="ECO:0007669"/>
    <property type="project" value="InterPro"/>
</dbReference>
<protein>
    <recommendedName>
        <fullName evidence="5">Large ribosomal subunit protein bL25</fullName>
    </recommendedName>
    <alternativeName>
        <fullName evidence="5">General stress protein CTC</fullName>
    </alternativeName>
</protein>
<dbReference type="NCBIfam" id="NF004612">
    <property type="entry name" value="PRK05943.1"/>
    <property type="match status" value="1"/>
</dbReference>
<dbReference type="Proteomes" id="UP000521199">
    <property type="component" value="Unassembled WGS sequence"/>
</dbReference>
<dbReference type="InterPro" id="IPR020930">
    <property type="entry name" value="Ribosomal_uL5_bac-type"/>
</dbReference>